<comment type="caution">
    <text evidence="1">The sequence shown here is derived from an EMBL/GenBank/DDBJ whole genome shotgun (WGS) entry which is preliminary data.</text>
</comment>
<protein>
    <submittedName>
        <fullName evidence="1">Glycosyltransferase family 4 protein</fullName>
    </submittedName>
</protein>
<gene>
    <name evidence="1" type="ORF">G4L39_03245</name>
</gene>
<accession>A0A6M1RSG0</accession>
<evidence type="ECO:0000313" key="1">
    <source>
        <dbReference type="EMBL" id="NGO38414.1"/>
    </source>
</evidence>
<keyword evidence="2" id="KW-1185">Reference proteome</keyword>
<dbReference type="GO" id="GO:0016740">
    <property type="term" value="F:transferase activity"/>
    <property type="evidence" value="ECO:0007669"/>
    <property type="project" value="UniProtKB-KW"/>
</dbReference>
<dbReference type="Gene3D" id="3.40.50.2000">
    <property type="entry name" value="Glycogen Phosphorylase B"/>
    <property type="match status" value="2"/>
</dbReference>
<name>A0A6M1RSG0_9BACT</name>
<keyword evidence="1" id="KW-0808">Transferase</keyword>
<evidence type="ECO:0000313" key="2">
    <source>
        <dbReference type="Proteomes" id="UP000477311"/>
    </source>
</evidence>
<dbReference type="EMBL" id="JAAKYA010000015">
    <property type="protein sequence ID" value="NGO38414.1"/>
    <property type="molecule type" value="Genomic_DNA"/>
</dbReference>
<dbReference type="RefSeq" id="WP_165105872.1">
    <property type="nucleotide sequence ID" value="NZ_JAAKYA010000015.1"/>
</dbReference>
<proteinExistence type="predicted"/>
<reference evidence="1 2" key="1">
    <citation type="submission" date="2020-02" db="EMBL/GenBank/DDBJ databases">
        <title>Draft genome sequence of Limisphaera ngatamarikiensis NGM72.4T, a thermophilic Verrucomicrobia grouped in subdivision 3.</title>
        <authorList>
            <person name="Carere C.R."/>
            <person name="Steen J."/>
            <person name="Hugenholtz P."/>
            <person name="Stott M.B."/>
        </authorList>
    </citation>
    <scope>NUCLEOTIDE SEQUENCE [LARGE SCALE GENOMIC DNA]</scope>
    <source>
        <strain evidence="1 2">NGM72.4</strain>
    </source>
</reference>
<dbReference type="AlphaFoldDB" id="A0A6M1RSG0"/>
<dbReference type="SUPFAM" id="SSF53756">
    <property type="entry name" value="UDP-Glycosyltransferase/glycogen phosphorylase"/>
    <property type="match status" value="1"/>
</dbReference>
<dbReference type="Proteomes" id="UP000477311">
    <property type="component" value="Unassembled WGS sequence"/>
</dbReference>
<sequence>MHLVVVHYHYRPGGVRRVVELGLHALLSHRPGAWHSVTLAGGEAPETAWWEALRAQHPEVHWQLAVDPALGYTAESRLTSVERRRRLRRFWSELFRPFPDGSAVVWLHNPGLGRNLFLVRELLQAGARRGFRIIAHHHDWWFEHRWQRWAELRRHGARSLAQVAGVVFATHPAVRHAVINRRDASVLGRYLGRQVGWLPNLVQPVRSTPETRVQTARQWLRNHPLIRGRPVWIVPCRLLRRKNLAEALLLTRWLLPEGCLLTTGGPSSEEEIPYARALTEAARRHQWPVALGALAEGGPDSPDVLALMRVSEAVLLTSIQEGFGLPYLEAAAVGRPLIARRLPAVVPDLRSMGFTFPQMYDDVRIPAGCLDWAAERRRLQRGFDRWRRGLPGALRRHPALQPWWEREPGHVAFSSLTLEGQLEVLRLPAEESRAACAALNPWLEEWRQRAGRGQLVVTPWPATAQRWMSPAAYARRFLRLLRRRLDPPPADAARKVQEAMLEKTLAVALRHPLLWAPSP</sequence>
<organism evidence="1 2">
    <name type="scientific">Limisphaera ngatamarikiensis</name>
    <dbReference type="NCBI Taxonomy" id="1324935"/>
    <lineage>
        <taxon>Bacteria</taxon>
        <taxon>Pseudomonadati</taxon>
        <taxon>Verrucomicrobiota</taxon>
        <taxon>Verrucomicrobiia</taxon>
        <taxon>Limisphaerales</taxon>
        <taxon>Limisphaeraceae</taxon>
        <taxon>Limisphaera</taxon>
    </lineage>
</organism>